<proteinExistence type="predicted"/>
<feature type="compositionally biased region" description="Low complexity" evidence="1">
    <location>
        <begin position="285"/>
        <end position="302"/>
    </location>
</feature>
<dbReference type="RefSeq" id="XP_011664570.2">
    <property type="nucleotide sequence ID" value="XM_011666268.2"/>
</dbReference>
<keyword evidence="3" id="KW-1185">Reference proteome</keyword>
<dbReference type="Proteomes" id="UP000007110">
    <property type="component" value="Unassembled WGS sequence"/>
</dbReference>
<feature type="region of interest" description="Disordered" evidence="1">
    <location>
        <begin position="123"/>
        <end position="170"/>
    </location>
</feature>
<evidence type="ECO:0000313" key="3">
    <source>
        <dbReference type="Proteomes" id="UP000007110"/>
    </source>
</evidence>
<reference evidence="2" key="2">
    <citation type="submission" date="2021-01" db="UniProtKB">
        <authorList>
            <consortium name="EnsemblMetazoa"/>
        </authorList>
    </citation>
    <scope>IDENTIFICATION</scope>
</reference>
<reference evidence="3" key="1">
    <citation type="submission" date="2015-02" db="EMBL/GenBank/DDBJ databases">
        <title>Genome sequencing for Strongylocentrotus purpuratus.</title>
        <authorList>
            <person name="Murali S."/>
            <person name="Liu Y."/>
            <person name="Vee V."/>
            <person name="English A."/>
            <person name="Wang M."/>
            <person name="Skinner E."/>
            <person name="Han Y."/>
            <person name="Muzny D.M."/>
            <person name="Worley K.C."/>
            <person name="Gibbs R.A."/>
        </authorList>
    </citation>
    <scope>NUCLEOTIDE SEQUENCE</scope>
</reference>
<dbReference type="EnsemblMetazoa" id="XM_011666268">
    <property type="protein sequence ID" value="XP_011664570"/>
    <property type="gene ID" value="LOC105438451"/>
</dbReference>
<evidence type="ECO:0000256" key="1">
    <source>
        <dbReference type="SAM" id="MobiDB-lite"/>
    </source>
</evidence>
<dbReference type="SUPFAM" id="SSF50729">
    <property type="entry name" value="PH domain-like"/>
    <property type="match status" value="1"/>
</dbReference>
<feature type="region of interest" description="Disordered" evidence="1">
    <location>
        <begin position="283"/>
        <end position="356"/>
    </location>
</feature>
<dbReference type="GeneID" id="105438451"/>
<dbReference type="InParanoid" id="A0A7M7HDA3"/>
<name>A0A7M7HDA3_STRPU</name>
<feature type="compositionally biased region" description="Low complexity" evidence="1">
    <location>
        <begin position="125"/>
        <end position="135"/>
    </location>
</feature>
<sequence>MSQKERTMSGTTETHMFLHKTGLLKDKEQLVICKLASLGIGERPEIHIFTDGSGEPNSVVKVRSCAAVQKGDLVPKIVKAKYDNYICITGNGSVGKYTYLRTQTREQRDEWCSQLQALMSIKTTPNQQPSQPSQPYRERTQTDASSHRPPVSRTRKGAPITAPGNMHGIFHDELDKVVKKRGNTSEPNEETDDSQVCCGRHHVEAGASHDASCQDTYENVHNVQNEDGWRRQQQTSKQALKKTQELYQDFHQTKMLQEKPDQFENLYEIPEFPWDPLPESFNRLSGCSTSSGESEGGASVMSAPQSLHSCKEPTESSWPPSPTPSDDSEPECSEINPPSLQTCSRELPGGRFPHQKEPEAGLWLDEQIYENTSVIQRRPRTDSRTTKPSRSGFIWDDVNPHLQQFKATMIEIQCKKLKEEKLSSTATVRVAKTIIVRNLSQLSLKEIRDSILVMDIPLELKDYFRVGDQWLKVNDNMLKNVHFARDCVRMSDKPEIEITLKRIPFGAICDFPWTSNNVDDIGLKLRGNEIEQVSPKGLAHCRGSLQSNDIACLNSAGLRCNCVITEVNFDCVHPDASTEQVWEMIKKADGIVILMLHPVDFRTVQRGFDIDGNDVYENVGRSSNMRNGTSEKSYKMAYNHII</sequence>
<dbReference type="OrthoDB" id="10136046at2759"/>
<evidence type="ECO:0000313" key="2">
    <source>
        <dbReference type="EnsemblMetazoa" id="XP_011664570"/>
    </source>
</evidence>
<organism evidence="2 3">
    <name type="scientific">Strongylocentrotus purpuratus</name>
    <name type="common">Purple sea urchin</name>
    <dbReference type="NCBI Taxonomy" id="7668"/>
    <lineage>
        <taxon>Eukaryota</taxon>
        <taxon>Metazoa</taxon>
        <taxon>Echinodermata</taxon>
        <taxon>Eleutherozoa</taxon>
        <taxon>Echinozoa</taxon>
        <taxon>Echinoidea</taxon>
        <taxon>Euechinoidea</taxon>
        <taxon>Echinacea</taxon>
        <taxon>Camarodonta</taxon>
        <taxon>Echinidea</taxon>
        <taxon>Strongylocentrotidae</taxon>
        <taxon>Strongylocentrotus</taxon>
    </lineage>
</organism>
<dbReference type="AlphaFoldDB" id="A0A7M7HDA3"/>
<protein>
    <submittedName>
        <fullName evidence="2">Uncharacterized protein</fullName>
    </submittedName>
</protein>
<accession>A0A7M7HDA3</accession>
<dbReference type="KEGG" id="spu:105438451"/>
<dbReference type="OMA" id="CNWAITE"/>